<organism evidence="1 2">
    <name type="scientific">Trichothecium roseum</name>
    <dbReference type="NCBI Taxonomy" id="47278"/>
    <lineage>
        <taxon>Eukaryota</taxon>
        <taxon>Fungi</taxon>
        <taxon>Dikarya</taxon>
        <taxon>Ascomycota</taxon>
        <taxon>Pezizomycotina</taxon>
        <taxon>Sordariomycetes</taxon>
        <taxon>Hypocreomycetidae</taxon>
        <taxon>Hypocreales</taxon>
        <taxon>Hypocreales incertae sedis</taxon>
        <taxon>Trichothecium</taxon>
    </lineage>
</organism>
<dbReference type="Proteomes" id="UP001163324">
    <property type="component" value="Chromosome 3"/>
</dbReference>
<protein>
    <submittedName>
        <fullName evidence="1">Uncharacterized protein</fullName>
    </submittedName>
</protein>
<gene>
    <name evidence="1" type="ORF">N3K66_004077</name>
</gene>
<name>A0ACC0V701_9HYPO</name>
<comment type="caution">
    <text evidence="1">The sequence shown here is derived from an EMBL/GenBank/DDBJ whole genome shotgun (WGS) entry which is preliminary data.</text>
</comment>
<accession>A0ACC0V701</accession>
<sequence>MALIRHPHPETYSDLEGKIEALTQERSLFTKCDVVGAIGHARGSLLDLAEAMEAILLHSAEDSNINGNTKDIEIYADHLRAQKPVLLGDSVDSITIISRAVLPGAQRSCVDMKLSGAQQQLSIQLFCAPPQRPVTFRATFSDGSTSEATVDSKNMEPGHRCWGLGFDRGKQGSADSLGEIDALNEMFRKSTRSIAEKIQDDGHLADMGWDSYNDNIRRLLNYQLLLASTVQDEDKNLATQIAEFVAHICQGIPKAFDLYSQASVMAMSQTVGQESLMNALVPKLDLSTAQQVLNSRLDAAEAFDSAYRDLQGQKANSDNVRLLATVALERSVDSDSVYSFITKTTQGRLNNAQTAFSKAEREFQALQLLLKGHQDEFKKGIEDWKTAKTWEAVGEVFAAVAAVAGSIALACVAPPAGAAGIGAGAAALGAAASGAEKTVSLFQKFAKVVRAIEKIYNKIMPYLEKMKEVVDAIKNVIAIVEKQGSMEDFGNEEIGKLKLPDVAGDDAINITADWDIFQVEMNNLYDGIKGENIGGAEGFFTLITKMVIRGKAMFAAQTALASASDAYLIVMQQQIAQKQHTDRLRKAISNIQGNPRTLAVVKLAIAERLLALRANIDLDFRQYLAAYAWNALDARRPLALDPLKDIGSFRSDAATLQALSAQVYAQARSQTRLFRLSCKRGDLLAKVASSEHASPHAADVVSVLKQNREASFTLNYESPLFRRYGRFRLSKARMFLDNAKAEDEQDPVSLRITLGTAMKDLGVDKVKDAAAPLPGIDASRVLHFVTTESTFGFEYAGKDNEVLLEGAFCGYFESSSLLMSPFRPWTVSVESDANLDAVTDITLELECQVTYV</sequence>
<dbReference type="EMBL" id="CM047942">
    <property type="protein sequence ID" value="KAI9902260.1"/>
    <property type="molecule type" value="Genomic_DNA"/>
</dbReference>
<keyword evidence="2" id="KW-1185">Reference proteome</keyword>
<evidence type="ECO:0000313" key="1">
    <source>
        <dbReference type="EMBL" id="KAI9902260.1"/>
    </source>
</evidence>
<reference evidence="1" key="1">
    <citation type="submission" date="2022-10" db="EMBL/GenBank/DDBJ databases">
        <title>Complete Genome of Trichothecium roseum strain YXFP-22015, a Plant Pathogen Isolated from Citrus.</title>
        <authorList>
            <person name="Wang Y."/>
            <person name="Zhu L."/>
        </authorList>
    </citation>
    <scope>NUCLEOTIDE SEQUENCE</scope>
    <source>
        <strain evidence="1">YXFP-22015</strain>
    </source>
</reference>
<evidence type="ECO:0000313" key="2">
    <source>
        <dbReference type="Proteomes" id="UP001163324"/>
    </source>
</evidence>
<proteinExistence type="predicted"/>